<evidence type="ECO:0000313" key="1">
    <source>
        <dbReference type="Proteomes" id="UP000504606"/>
    </source>
</evidence>
<evidence type="ECO:0000313" key="2">
    <source>
        <dbReference type="RefSeq" id="XP_052125843.1"/>
    </source>
</evidence>
<reference evidence="2" key="1">
    <citation type="submission" date="2025-08" db="UniProtKB">
        <authorList>
            <consortium name="RefSeq"/>
        </authorList>
    </citation>
    <scope>IDENTIFICATION</scope>
    <source>
        <tissue evidence="2">Whole organism</tissue>
    </source>
</reference>
<dbReference type="RefSeq" id="XP_052125843.1">
    <property type="nucleotide sequence ID" value="XM_052269883.1"/>
</dbReference>
<protein>
    <submittedName>
        <fullName evidence="2">Uncharacterized protein LOC127749895 isoform X1</fullName>
    </submittedName>
</protein>
<organism evidence="1 2">
    <name type="scientific">Frankliniella occidentalis</name>
    <name type="common">Western flower thrips</name>
    <name type="synonym">Euthrips occidentalis</name>
    <dbReference type="NCBI Taxonomy" id="133901"/>
    <lineage>
        <taxon>Eukaryota</taxon>
        <taxon>Metazoa</taxon>
        <taxon>Ecdysozoa</taxon>
        <taxon>Arthropoda</taxon>
        <taxon>Hexapoda</taxon>
        <taxon>Insecta</taxon>
        <taxon>Pterygota</taxon>
        <taxon>Neoptera</taxon>
        <taxon>Paraneoptera</taxon>
        <taxon>Thysanoptera</taxon>
        <taxon>Terebrantia</taxon>
        <taxon>Thripoidea</taxon>
        <taxon>Thripidae</taxon>
        <taxon>Frankliniella</taxon>
    </lineage>
</organism>
<dbReference type="KEGG" id="foc:127749895"/>
<sequence length="131" mass="14308">MRSGGCLTPSNLNKMKTPWSPALVAMVLMSGVHASPALPAWARDFAPSDIDAFNDLGVNLTDVEKDLKDYKNNLRLQGLKDEVDDGGKGAVRTTAERLKNNITSAARRFMDPAAFMTTVSREREHVNDDGC</sequence>
<gene>
    <name evidence="2" type="primary">LOC127749895</name>
</gene>
<name>A0A9C6UBR1_FRAOC</name>
<proteinExistence type="predicted"/>
<keyword evidence="1" id="KW-1185">Reference proteome</keyword>
<dbReference type="AlphaFoldDB" id="A0A9C6UBR1"/>
<accession>A0A9C6UBR1</accession>
<dbReference type="GeneID" id="127749895"/>
<dbReference type="Proteomes" id="UP000504606">
    <property type="component" value="Unplaced"/>
</dbReference>